<evidence type="ECO:0000313" key="9">
    <source>
        <dbReference type="Proteomes" id="UP000594042"/>
    </source>
</evidence>
<comment type="cofactor">
    <cofactor evidence="1">
        <name>FMN</name>
        <dbReference type="ChEBI" id="CHEBI:58210"/>
    </cofactor>
</comment>
<evidence type="ECO:0000256" key="3">
    <source>
        <dbReference type="ARBA" id="ARBA00022448"/>
    </source>
</evidence>
<evidence type="ECO:0000256" key="1">
    <source>
        <dbReference type="ARBA" id="ARBA00001917"/>
    </source>
</evidence>
<gene>
    <name evidence="8" type="ORF">Cop2CBH44_19490</name>
</gene>
<evidence type="ECO:0000313" key="8">
    <source>
        <dbReference type="EMBL" id="BCI63596.1"/>
    </source>
</evidence>
<keyword evidence="3" id="KW-0813">Transport</keyword>
<evidence type="ECO:0000256" key="2">
    <source>
        <dbReference type="ARBA" id="ARBA00005267"/>
    </source>
</evidence>
<keyword evidence="5" id="KW-0288">FMN</keyword>
<name>A0A7G1HV90_9BACT</name>
<dbReference type="InterPro" id="IPR029039">
    <property type="entry name" value="Flavoprotein-like_sf"/>
</dbReference>
<evidence type="ECO:0000259" key="7">
    <source>
        <dbReference type="PROSITE" id="PS50902"/>
    </source>
</evidence>
<dbReference type="Proteomes" id="UP000594042">
    <property type="component" value="Chromosome"/>
</dbReference>
<comment type="similarity">
    <text evidence="2">Belongs to the flavodoxin family.</text>
</comment>
<dbReference type="PANTHER" id="PTHR42809">
    <property type="entry name" value="FLAVODOXIN 2"/>
    <property type="match status" value="1"/>
</dbReference>
<evidence type="ECO:0000256" key="5">
    <source>
        <dbReference type="ARBA" id="ARBA00022643"/>
    </source>
</evidence>
<dbReference type="Gene3D" id="3.40.50.360">
    <property type="match status" value="1"/>
</dbReference>
<evidence type="ECO:0000256" key="6">
    <source>
        <dbReference type="ARBA" id="ARBA00022982"/>
    </source>
</evidence>
<dbReference type="InterPro" id="IPR008254">
    <property type="entry name" value="Flavodoxin/NO_synth"/>
</dbReference>
<dbReference type="EMBL" id="AP023322">
    <property type="protein sequence ID" value="BCI63596.1"/>
    <property type="molecule type" value="Genomic_DNA"/>
</dbReference>
<dbReference type="AlphaFoldDB" id="A0A7G1HV90"/>
<keyword evidence="6" id="KW-0249">Electron transport</keyword>
<dbReference type="KEGG" id="copr:Cop2CBH44_19490"/>
<dbReference type="SUPFAM" id="SSF52218">
    <property type="entry name" value="Flavoproteins"/>
    <property type="match status" value="1"/>
</dbReference>
<dbReference type="PANTHER" id="PTHR42809:SF1">
    <property type="entry name" value="FLAVODOXIN 1"/>
    <property type="match status" value="1"/>
</dbReference>
<evidence type="ECO:0000256" key="4">
    <source>
        <dbReference type="ARBA" id="ARBA00022630"/>
    </source>
</evidence>
<reference evidence="9" key="1">
    <citation type="submission" date="2020-07" db="EMBL/GenBank/DDBJ databases">
        <title>Complete genome sequencing of Coprobacter sp. strain 2CBH44.</title>
        <authorList>
            <person name="Sakamoto M."/>
            <person name="Murakami T."/>
            <person name="Mori H."/>
        </authorList>
    </citation>
    <scope>NUCLEOTIDE SEQUENCE [LARGE SCALE GENOMIC DNA]</scope>
    <source>
        <strain evidence="9">2CBH44</strain>
    </source>
</reference>
<keyword evidence="9" id="KW-1185">Reference proteome</keyword>
<proteinExistence type="inferred from homology"/>
<dbReference type="PROSITE" id="PS50902">
    <property type="entry name" value="FLAVODOXIN_LIKE"/>
    <property type="match status" value="1"/>
</dbReference>
<organism evidence="8 9">
    <name type="scientific">Coprobacter secundus subsp. similis</name>
    <dbReference type="NCBI Taxonomy" id="2751153"/>
    <lineage>
        <taxon>Bacteria</taxon>
        <taxon>Pseudomonadati</taxon>
        <taxon>Bacteroidota</taxon>
        <taxon>Bacteroidia</taxon>
        <taxon>Bacteroidales</taxon>
        <taxon>Barnesiellaceae</taxon>
        <taxon>Coprobacter</taxon>
    </lineage>
</organism>
<dbReference type="InterPro" id="IPR050619">
    <property type="entry name" value="Flavodoxin"/>
</dbReference>
<accession>A0A7G1HV90</accession>
<dbReference type="GO" id="GO:0010181">
    <property type="term" value="F:FMN binding"/>
    <property type="evidence" value="ECO:0007669"/>
    <property type="project" value="InterPro"/>
</dbReference>
<sequence length="172" mass="19055">MERISIIYDSKSGISQECSKVLAEKLKVGSDLIFDVTKVSSDLLKESSVVVLISAVWCKNIDESNCSLMLERFNNIDLKGKAIALAGHFANLEDIDAFCNVMRNIANRLNAKGAVFIGKLPFYHFCQENEIFTPDEIYAGVAISEAKIGTVTSKNVMEETKSLNNNPRNEDI</sequence>
<keyword evidence="4" id="KW-0285">Flavoprotein</keyword>
<dbReference type="RefSeq" id="WP_200754715.1">
    <property type="nucleotide sequence ID" value="NZ_AP023322.1"/>
</dbReference>
<feature type="domain" description="Flavodoxin-like" evidence="7">
    <location>
        <begin position="4"/>
        <end position="164"/>
    </location>
</feature>
<protein>
    <recommendedName>
        <fullName evidence="7">Flavodoxin-like domain-containing protein</fullName>
    </recommendedName>
</protein>